<dbReference type="EMBL" id="CAMXCT010006733">
    <property type="protein sequence ID" value="CAI4019101.1"/>
    <property type="molecule type" value="Genomic_DNA"/>
</dbReference>
<evidence type="ECO:0000313" key="5">
    <source>
        <dbReference type="EMBL" id="CAL1172476.1"/>
    </source>
</evidence>
<feature type="region of interest" description="Disordered" evidence="3">
    <location>
        <begin position="1019"/>
        <end position="1053"/>
    </location>
</feature>
<gene>
    <name evidence="4" type="ORF">C1SCF055_LOCUS43623</name>
</gene>
<evidence type="ECO:0000313" key="4">
    <source>
        <dbReference type="EMBL" id="CAI4019101.1"/>
    </source>
</evidence>
<keyword evidence="1" id="KW-0677">Repeat</keyword>
<dbReference type="Proteomes" id="UP001152797">
    <property type="component" value="Unassembled WGS sequence"/>
</dbReference>
<sequence length="1097" mass="124829">MDRMVEEGIDPDLEIYEAVLEAVAKSGRQEMRRDIEQSWIKSLKKDKGIKRVSKEVFKTIIRVAARYGDLSAAAEWLKKMKEAGHQCGVNEYNYLLKGSEYMKDPDTAQKFFNRMEKADVKPDAESYNLVIKTMAKAGKPKLSEKWANKMEEAGLLTSKTLQFDLVAKSIARNSDIAADDAAKWVKRAVELQKPLSASSYRAVMRAYLDENNASSARQWFEWMEQNGTVADYETYLMLMRYDDRQTAFWHSKMEEAGIAPTTESFNLVIRSFSEVKGNQRMQKAEEWYERMLSAGVTPDQETYAQLIAASVKSRDDSTDKWFSKMMDSGLSPDSSVYKSLMMRSLIDRDPIGVRQILDWMVLKGISIHRGSYNIAIRAFAEANEPEKAEEIYQRPGPCLVRDMRRSLYVEREAAFPDKAVAPHVLQDFVRRAKDIDFKDPEAKVAVFYWLSKCSQGTAGSESEELENLLLQFTRDVRKEALYGTETHLLLILRSLIVSTNRQKIQRALETDAQIQMEQLVRELLSVSIARLKMRHQHLQILQISMCLSSYAAMWLPEYGEIFDVFAPELVARINRARRRQNLDLETDLGENLPFILASYGKASCMHPELFDTALSWCEEKIAMISYENLAILSIATASGCFGDDWSLKAISRVCSSFWRLLFQRNFVPPKDSSLQDLFNLGARELLKRSDGLTFHEAADILLILAACDIPDLSCWQELQRAVSQMTTQFQMAPHVYLCRMFYAITAIDLHKSGASELRQVQQVVAKELLPVLNVCLAPELEVLVQSLLALSTRATPEHLSSLGFRTLLLVSQREAVRKAKDLGPKRAARLSCFLTAAAWPWRSALLQPWFLEEMKTFVSSSDTGFEGIYGHWLQMSSECMEDVEAWPEPVAWYLERLLVAGRYPDERTFSFLIEARAQQGSMEKARAWLNEMLKAKLRPGFRSYAALVKGFALKGDVERTKEFLQEVQLRKFHGMRRKSWTEMMLPALQCFEKAGEDEEMAKWMDYSLQRGFEVSLEAEEAEAEGASTEKEEPKPKKRRSKVNAEAKAAKATGDALADLEALKAAGETPDIRDFNKVMTEFASSPRSRFSHGCPGAG</sequence>
<evidence type="ECO:0000256" key="3">
    <source>
        <dbReference type="SAM" id="MobiDB-lite"/>
    </source>
</evidence>
<dbReference type="PANTHER" id="PTHR47447">
    <property type="entry name" value="OS03G0856100 PROTEIN"/>
    <property type="match status" value="1"/>
</dbReference>
<dbReference type="Gene3D" id="1.25.40.10">
    <property type="entry name" value="Tetratricopeptide repeat domain"/>
    <property type="match status" value="3"/>
</dbReference>
<evidence type="ECO:0000313" key="6">
    <source>
        <dbReference type="EMBL" id="CAL4806413.1"/>
    </source>
</evidence>
<dbReference type="SUPFAM" id="SSF81901">
    <property type="entry name" value="HCP-like"/>
    <property type="match status" value="1"/>
</dbReference>
<protein>
    <submittedName>
        <fullName evidence="6">Pentacotripeptide-repeat region of PRORP domain-containing protein</fullName>
    </submittedName>
</protein>
<comment type="caution">
    <text evidence="4">The sequence shown here is derived from an EMBL/GenBank/DDBJ whole genome shotgun (WGS) entry which is preliminary data.</text>
</comment>
<dbReference type="EMBL" id="CAMXCT020006733">
    <property type="protein sequence ID" value="CAL1172476.1"/>
    <property type="molecule type" value="Genomic_DNA"/>
</dbReference>
<dbReference type="PANTHER" id="PTHR47447:SF24">
    <property type="entry name" value="PENTATRICOPEPTIDE REPEAT-CONTAINING PROTEIN"/>
    <property type="match status" value="1"/>
</dbReference>
<feature type="repeat" description="PPR" evidence="2">
    <location>
        <begin position="905"/>
        <end position="939"/>
    </location>
</feature>
<accession>A0A9P1M1Y3</accession>
<feature type="repeat" description="PPR" evidence="2">
    <location>
        <begin position="196"/>
        <end position="230"/>
    </location>
</feature>
<dbReference type="NCBIfam" id="TIGR00756">
    <property type="entry name" value="PPR"/>
    <property type="match status" value="1"/>
</dbReference>
<reference evidence="5" key="2">
    <citation type="submission" date="2024-04" db="EMBL/GenBank/DDBJ databases">
        <authorList>
            <person name="Chen Y."/>
            <person name="Shah S."/>
            <person name="Dougan E. K."/>
            <person name="Thang M."/>
            <person name="Chan C."/>
        </authorList>
    </citation>
    <scope>NUCLEOTIDE SEQUENCE [LARGE SCALE GENOMIC DNA]</scope>
</reference>
<dbReference type="InterPro" id="IPR002885">
    <property type="entry name" value="PPR_rpt"/>
</dbReference>
<dbReference type="InterPro" id="IPR011990">
    <property type="entry name" value="TPR-like_helical_dom_sf"/>
</dbReference>
<dbReference type="EMBL" id="CAMXCT030006733">
    <property type="protein sequence ID" value="CAL4806413.1"/>
    <property type="molecule type" value="Genomic_DNA"/>
</dbReference>
<evidence type="ECO:0000256" key="1">
    <source>
        <dbReference type="ARBA" id="ARBA00022737"/>
    </source>
</evidence>
<keyword evidence="7" id="KW-1185">Reference proteome</keyword>
<organism evidence="4">
    <name type="scientific">Cladocopium goreaui</name>
    <dbReference type="NCBI Taxonomy" id="2562237"/>
    <lineage>
        <taxon>Eukaryota</taxon>
        <taxon>Sar</taxon>
        <taxon>Alveolata</taxon>
        <taxon>Dinophyceae</taxon>
        <taxon>Suessiales</taxon>
        <taxon>Symbiodiniaceae</taxon>
        <taxon>Cladocopium</taxon>
    </lineage>
</organism>
<evidence type="ECO:0000313" key="7">
    <source>
        <dbReference type="Proteomes" id="UP001152797"/>
    </source>
</evidence>
<dbReference type="PROSITE" id="PS51375">
    <property type="entry name" value="PPR"/>
    <property type="match status" value="4"/>
</dbReference>
<dbReference type="Pfam" id="PF13812">
    <property type="entry name" value="PPR_3"/>
    <property type="match status" value="1"/>
</dbReference>
<evidence type="ECO:0000256" key="2">
    <source>
        <dbReference type="PROSITE-ProRule" id="PRU00708"/>
    </source>
</evidence>
<reference evidence="4" key="1">
    <citation type="submission" date="2022-10" db="EMBL/GenBank/DDBJ databases">
        <authorList>
            <person name="Chen Y."/>
            <person name="Dougan E. K."/>
            <person name="Chan C."/>
            <person name="Rhodes N."/>
            <person name="Thang M."/>
        </authorList>
    </citation>
    <scope>NUCLEOTIDE SEQUENCE</scope>
</reference>
<feature type="repeat" description="PPR" evidence="2">
    <location>
        <begin position="123"/>
        <end position="157"/>
    </location>
</feature>
<dbReference type="AlphaFoldDB" id="A0A9P1M1Y3"/>
<dbReference type="Pfam" id="PF01535">
    <property type="entry name" value="PPR"/>
    <property type="match status" value="1"/>
</dbReference>
<feature type="repeat" description="PPR" evidence="2">
    <location>
        <begin position="261"/>
        <end position="298"/>
    </location>
</feature>
<name>A0A9P1M1Y3_9DINO</name>
<dbReference type="OrthoDB" id="185373at2759"/>
<proteinExistence type="predicted"/>